<proteinExistence type="predicted"/>
<dbReference type="AlphaFoldDB" id="A0A2P2MWW8"/>
<accession>A0A2P2MWW8</accession>
<dbReference type="EMBL" id="GGEC01054227">
    <property type="protein sequence ID" value="MBX34711.1"/>
    <property type="molecule type" value="Transcribed_RNA"/>
</dbReference>
<reference evidence="1" key="1">
    <citation type="submission" date="2018-02" db="EMBL/GenBank/DDBJ databases">
        <title>Rhizophora mucronata_Transcriptome.</title>
        <authorList>
            <person name="Meera S.P."/>
            <person name="Sreeshan A."/>
            <person name="Augustine A."/>
        </authorList>
    </citation>
    <scope>NUCLEOTIDE SEQUENCE</scope>
    <source>
        <tissue evidence="1">Leaf</tissue>
    </source>
</reference>
<protein>
    <submittedName>
        <fullName evidence="1">Topless-related protein 1 isoform X1</fullName>
    </submittedName>
</protein>
<name>A0A2P2MWW8_RHIMU</name>
<sequence length="102" mass="11572">MRMLHKKLVQKIHAEPTALHIQVLWFHKWQAVFRVQPGSVSGPDEIGHVSLSVLLIASQIEPARTLSSAFPNHQNSTHKSEHQLQMKLAHSAHGRKQGQLFF</sequence>
<evidence type="ECO:0000313" key="1">
    <source>
        <dbReference type="EMBL" id="MBX34711.1"/>
    </source>
</evidence>
<organism evidence="1">
    <name type="scientific">Rhizophora mucronata</name>
    <name type="common">Asiatic mangrove</name>
    <dbReference type="NCBI Taxonomy" id="61149"/>
    <lineage>
        <taxon>Eukaryota</taxon>
        <taxon>Viridiplantae</taxon>
        <taxon>Streptophyta</taxon>
        <taxon>Embryophyta</taxon>
        <taxon>Tracheophyta</taxon>
        <taxon>Spermatophyta</taxon>
        <taxon>Magnoliopsida</taxon>
        <taxon>eudicotyledons</taxon>
        <taxon>Gunneridae</taxon>
        <taxon>Pentapetalae</taxon>
        <taxon>rosids</taxon>
        <taxon>fabids</taxon>
        <taxon>Malpighiales</taxon>
        <taxon>Rhizophoraceae</taxon>
        <taxon>Rhizophora</taxon>
    </lineage>
</organism>